<protein>
    <submittedName>
        <fullName evidence="1">DUF885 domain-containing protein</fullName>
    </submittedName>
</protein>
<sequence>MVILGGLFFWHEWSARPFYINNFFNRFALKIVLQRPEALTSLHFLEPKGINGHNAELDDASPEFTDQLFEYFAEEYEVLKTYRNEDLDENERISKRIAEYLFEFAKEAAPFARHNYPVNQLFGVQNSFPSFMESQHQVNTIEDAEHYISRLQKLPRKFSQALRGIKLRTEQGIIPPKFVIARVVEEMQNFSNTKVEENILYVALKDKLAKLSEIEQAEKDAILQQAKTAIVEDVYPAYVEMTRYFVGLADRADDRDGIWKLPNGDQAYRLALKLFTSTDYTPDYIHHVGIQEVARIQNEILEILKSEGFDTTQGFSAAIGELAAQEKFYYPDTEAGREQILADYQTIIDEINDGLGQAFNIPFDAEVEVKRIPKFKEETSAGAYYIPPAIDGSRPGVFYANLYDIKATPKYSMRTLAYHEAIPGHHFQIVVAQGLENIPYFRRFAPFTAYTEGWALYAERVAWELGFQRNPFDNIGRLQAELFRAVRLVVDTGIHAKRWTRQQAIDYMSANTGMAISDVVSEIERYIVMPGQACAYKVGMMKILELRAKAKESLGQQFNLAKFHEVILNNGAVPLDILEELVDRYIQENKS</sequence>
<proteinExistence type="predicted"/>
<dbReference type="PANTHER" id="PTHR33361">
    <property type="entry name" value="GLR0591 PROTEIN"/>
    <property type="match status" value="1"/>
</dbReference>
<dbReference type="AlphaFoldDB" id="A0A545U557"/>
<organism evidence="1 2">
    <name type="scientific">Aliikangiella coralliicola</name>
    <dbReference type="NCBI Taxonomy" id="2592383"/>
    <lineage>
        <taxon>Bacteria</taxon>
        <taxon>Pseudomonadati</taxon>
        <taxon>Pseudomonadota</taxon>
        <taxon>Gammaproteobacteria</taxon>
        <taxon>Oceanospirillales</taxon>
        <taxon>Pleioneaceae</taxon>
        <taxon>Aliikangiella</taxon>
    </lineage>
</organism>
<dbReference type="EMBL" id="VIKS01000014">
    <property type="protein sequence ID" value="TQV84599.1"/>
    <property type="molecule type" value="Genomic_DNA"/>
</dbReference>
<dbReference type="PANTHER" id="PTHR33361:SF2">
    <property type="entry name" value="DUF885 DOMAIN-CONTAINING PROTEIN"/>
    <property type="match status" value="1"/>
</dbReference>
<accession>A0A545U557</accession>
<dbReference type="OrthoDB" id="9769898at2"/>
<keyword evidence="2" id="KW-1185">Reference proteome</keyword>
<evidence type="ECO:0000313" key="1">
    <source>
        <dbReference type="EMBL" id="TQV84599.1"/>
    </source>
</evidence>
<gene>
    <name evidence="1" type="ORF">FLL46_22975</name>
</gene>
<name>A0A545U557_9GAMM</name>
<reference evidence="1 2" key="1">
    <citation type="submission" date="2019-07" db="EMBL/GenBank/DDBJ databases">
        <title>Draft genome for Aliikangiella sp. M105.</title>
        <authorList>
            <person name="Wang G."/>
        </authorList>
    </citation>
    <scope>NUCLEOTIDE SEQUENCE [LARGE SCALE GENOMIC DNA]</scope>
    <source>
        <strain evidence="1 2">M105</strain>
    </source>
</reference>
<dbReference type="InterPro" id="IPR010281">
    <property type="entry name" value="DUF885"/>
</dbReference>
<comment type="caution">
    <text evidence="1">The sequence shown here is derived from an EMBL/GenBank/DDBJ whole genome shotgun (WGS) entry which is preliminary data.</text>
</comment>
<evidence type="ECO:0000313" key="2">
    <source>
        <dbReference type="Proteomes" id="UP000315439"/>
    </source>
</evidence>
<dbReference type="Pfam" id="PF05960">
    <property type="entry name" value="DUF885"/>
    <property type="match status" value="1"/>
</dbReference>
<dbReference type="Proteomes" id="UP000315439">
    <property type="component" value="Unassembled WGS sequence"/>
</dbReference>